<dbReference type="EMBL" id="MFBY01000001">
    <property type="protein sequence ID" value="OGE14335.1"/>
    <property type="molecule type" value="Genomic_DNA"/>
</dbReference>
<dbReference type="InterPro" id="IPR008972">
    <property type="entry name" value="Cupredoxin"/>
</dbReference>
<evidence type="ECO:0000313" key="4">
    <source>
        <dbReference type="Proteomes" id="UP000177300"/>
    </source>
</evidence>
<name>A0A1F5IDB4_9BACT</name>
<evidence type="ECO:0000313" key="3">
    <source>
        <dbReference type="EMBL" id="OGE14335.1"/>
    </source>
</evidence>
<feature type="compositionally biased region" description="Low complexity" evidence="1">
    <location>
        <begin position="33"/>
        <end position="48"/>
    </location>
</feature>
<dbReference type="InterPro" id="IPR028096">
    <property type="entry name" value="EfeO_Cupredoxin"/>
</dbReference>
<protein>
    <recommendedName>
        <fullName evidence="2">EfeO-type cupredoxin-like domain-containing protein</fullName>
    </recommendedName>
</protein>
<dbReference type="AlphaFoldDB" id="A0A1F5IDB4"/>
<gene>
    <name evidence="3" type="ORF">A3G14_05200</name>
</gene>
<dbReference type="Proteomes" id="UP000177300">
    <property type="component" value="Unassembled WGS sequence"/>
</dbReference>
<proteinExistence type="predicted"/>
<dbReference type="Gene3D" id="2.60.40.420">
    <property type="entry name" value="Cupredoxins - blue copper proteins"/>
    <property type="match status" value="1"/>
</dbReference>
<evidence type="ECO:0000256" key="1">
    <source>
        <dbReference type="SAM" id="MobiDB-lite"/>
    </source>
</evidence>
<reference evidence="3 4" key="1">
    <citation type="journal article" date="2016" name="Nat. Commun.">
        <title>Thousands of microbial genomes shed light on interconnected biogeochemical processes in an aquifer system.</title>
        <authorList>
            <person name="Anantharaman K."/>
            <person name="Brown C.T."/>
            <person name="Hug L.A."/>
            <person name="Sharon I."/>
            <person name="Castelle C.J."/>
            <person name="Probst A.J."/>
            <person name="Thomas B.C."/>
            <person name="Singh A."/>
            <person name="Wilkins M.J."/>
            <person name="Karaoz U."/>
            <person name="Brodie E.L."/>
            <person name="Williams K.H."/>
            <person name="Hubbard S.S."/>
            <person name="Banfield J.F."/>
        </authorList>
    </citation>
    <scope>NUCLEOTIDE SEQUENCE [LARGE SCALE GENOMIC DNA]</scope>
</reference>
<evidence type="ECO:0000259" key="2">
    <source>
        <dbReference type="Pfam" id="PF13473"/>
    </source>
</evidence>
<accession>A0A1F5IDB4</accession>
<feature type="domain" description="EfeO-type cupredoxin-like" evidence="2">
    <location>
        <begin position="49"/>
        <end position="146"/>
    </location>
</feature>
<dbReference type="Pfam" id="PF13473">
    <property type="entry name" value="Cupredoxin_1"/>
    <property type="match status" value="1"/>
</dbReference>
<sequence>MILLIINLRKFWFFIAIAAVAFVLSACKYGQQTGTQTGGQTTDGSQQTEQAQPSEGGVTVTYTDSGFEPASVTVSAGQTITWTNNSSRTVQIGSANHPTHTVNPELTGGEFVIRLERGESETVTVTKTGTWGYHDHLRPSTIGSVVIE</sequence>
<feature type="region of interest" description="Disordered" evidence="1">
    <location>
        <begin position="33"/>
        <end position="56"/>
    </location>
</feature>
<dbReference type="SUPFAM" id="SSF49503">
    <property type="entry name" value="Cupredoxins"/>
    <property type="match status" value="1"/>
</dbReference>
<organism evidence="3 4">
    <name type="scientific">Candidatus Curtissbacteria bacterium RIFCSPLOWO2_12_FULL_38_9</name>
    <dbReference type="NCBI Taxonomy" id="1797735"/>
    <lineage>
        <taxon>Bacteria</taxon>
        <taxon>Candidatus Curtissiibacteriota</taxon>
    </lineage>
</organism>
<comment type="caution">
    <text evidence="3">The sequence shown here is derived from an EMBL/GenBank/DDBJ whole genome shotgun (WGS) entry which is preliminary data.</text>
</comment>